<dbReference type="EMBL" id="CP003410">
    <property type="protein sequence ID" value="AGM07122.1"/>
    <property type="molecule type" value="Genomic_DNA"/>
</dbReference>
<feature type="compositionally biased region" description="Basic and acidic residues" evidence="1">
    <location>
        <begin position="250"/>
        <end position="266"/>
    </location>
</feature>
<dbReference type="KEGG" id="aoi:AORI_4538"/>
<gene>
    <name evidence="2" type="ORF">AORI_4538</name>
</gene>
<reference evidence="2 3" key="1">
    <citation type="journal article" date="2013" name="BMC Genomics">
        <title>ContigScape: a Cytoscape plugin facilitating microbial genome gap closing.</title>
        <authorList>
            <person name="Tang B."/>
            <person name="Wang Q."/>
            <person name="Yang M."/>
            <person name="Xie F."/>
            <person name="Zhu Y."/>
            <person name="Zhuo Y."/>
            <person name="Wang S."/>
            <person name="Gao H."/>
            <person name="Ding X."/>
            <person name="Zhang L."/>
            <person name="Zhao G."/>
            <person name="Zheng H."/>
        </authorList>
    </citation>
    <scope>NUCLEOTIDE SEQUENCE [LARGE SCALE GENOMIC DNA]</scope>
    <source>
        <strain evidence="2 3">HCCB10007</strain>
    </source>
</reference>
<feature type="region of interest" description="Disordered" evidence="1">
    <location>
        <begin position="221"/>
        <end position="266"/>
    </location>
</feature>
<dbReference type="PATRIC" id="fig|1156913.3.peg.4613"/>
<dbReference type="Proteomes" id="UP000013968">
    <property type="component" value="Chromosome"/>
</dbReference>
<keyword evidence="3" id="KW-1185">Reference proteome</keyword>
<protein>
    <submittedName>
        <fullName evidence="2">Uncharacterized protein</fullName>
    </submittedName>
</protein>
<organism evidence="2 3">
    <name type="scientific">Amycolatopsis keratiniphila</name>
    <dbReference type="NCBI Taxonomy" id="129921"/>
    <lineage>
        <taxon>Bacteria</taxon>
        <taxon>Bacillati</taxon>
        <taxon>Actinomycetota</taxon>
        <taxon>Actinomycetes</taxon>
        <taxon>Pseudonocardiales</taxon>
        <taxon>Pseudonocardiaceae</taxon>
        <taxon>Amycolatopsis</taxon>
        <taxon>Amycolatopsis japonica group</taxon>
    </lineage>
</organism>
<name>R4T828_9PSEU</name>
<accession>R4T828</accession>
<dbReference type="HOGENOM" id="CLU_537092_0_0_11"/>
<dbReference type="AlphaFoldDB" id="R4T828"/>
<feature type="region of interest" description="Disordered" evidence="1">
    <location>
        <begin position="432"/>
        <end position="453"/>
    </location>
</feature>
<evidence type="ECO:0000256" key="1">
    <source>
        <dbReference type="SAM" id="MobiDB-lite"/>
    </source>
</evidence>
<dbReference type="AntiFam" id="ANF00178">
    <property type="entry name" value="Shadow ORF (opposite dhbF)"/>
</dbReference>
<sequence>MDATPGHHMRRDLRAQPPAHDRRSRVRPGVVAGQFVVGAGRCGEHDRLPHTGMAAQRRFDLAQFDPVAVHLDLVVPPPEADQGIVLPAHQVARAVVVLRGQGSLPGVLGDARRAGQEKASEVVGGVEVSVHALTAPHAQFALRRRFSVVVEDHELQMRVDGADGQGPVGRRGPVGGIGGQPVLRARHGDLRGAVGVVDGPLRRDAPPRFGLPVGQRLTDEDAVTQRRGGGGRVRAVGQGAEVRAHRDHRRNGEPVRDPPPDQIVDRGEEFTRTGDHQRAAARPGDDEVEHGRIEGEVEGVGETGSRLHLVAAPVVLDVRGDVAMPGRHAFGHPGGPRGEHDIGEVVGARRTGRQDVTCRGQSEQFGLADPEDGREVFAQPGVALRGTSRTRHHRVDAGDPAHGRVAGHWVGGVERHHDRIEALYREIPHHGHQVLPGQQSDPPRDPARRPHEVRGQRLGALRQLGVAEDDLRGLDRRESGMDGHRFGEPLVQRAIGHCVSPAVRSRA</sequence>
<proteinExistence type="predicted"/>
<evidence type="ECO:0000313" key="3">
    <source>
        <dbReference type="Proteomes" id="UP000013968"/>
    </source>
</evidence>
<feature type="region of interest" description="Disordered" evidence="1">
    <location>
        <begin position="271"/>
        <end position="290"/>
    </location>
</feature>
<feature type="region of interest" description="Disordered" evidence="1">
    <location>
        <begin position="1"/>
        <end position="27"/>
    </location>
</feature>
<evidence type="ECO:0000313" key="2">
    <source>
        <dbReference type="EMBL" id="AGM07122.1"/>
    </source>
</evidence>
<feature type="compositionally biased region" description="Basic and acidic residues" evidence="1">
    <location>
        <begin position="442"/>
        <end position="453"/>
    </location>
</feature>